<keyword evidence="6" id="KW-1185">Reference proteome</keyword>
<dbReference type="Gene3D" id="2.140.10.30">
    <property type="entry name" value="Dipeptidylpeptidase IV, N-terminal domain"/>
    <property type="match status" value="1"/>
</dbReference>
<dbReference type="InterPro" id="IPR029058">
    <property type="entry name" value="AB_hydrolase_fold"/>
</dbReference>
<sequence>MNVISQHTTKRCLCIAGRILATLLAVSMFAASGQQSARSQSPASLSPDHPTGKPNVEMSTLSLDRIFGSDELSADHLPDLVWSKRSDTYFTLEKSSEVEGGVDVVQVDTAHGTKQTVVPAKALIPSDREAPLAIDGFQFSSDESKLLIFTNSKRVWRRNTRGDYWVFDVATQKLKQLGGDAAPSTLMFAKFSPENLRVSYVCNNNLYVQDIDSLQIAQLTDDGSAETINGTSDWVNEEELAIRDAYRWSPDGTAIAFWQFDTTGVGRFHLIDNTRGIYPQITTFPYPKVGEKNSATRLGVVRIDSGNITWLDVPGDAREHYLPQMEWTPAGDQILLQQMNRLQNTNRVMLANPENGKTQTVFTDTDETWLENENPVRWIDDGNAFVWLSERDGWRHAYRVSRDGTQVTKITAGDYDVLEIEAIDAKAGWLYFAASPDNPTQRYLYRVKLDGSDLTQLSPQDQQGWHTYAISDDGQWAVHTYSTFNTPPVVKLIRLDDHSVVRVLSDNAKLRERLAELNTPTSEFFRVDIGDGLQLDAWCLKPPQLDETKKYPLLVHVYGEPHGQTVKDVWQGARGLWHAMLAQQGYVVVSIDNRGTRSPRGREWRKCIYRKIGVIAPEEQAAAVRALLAKWSYLDPKRVGVWGWSGGGSMSLNAIFRYPDLYSTAIAVAPNANQLLYDSIYQERYMGLPDDNAENYRLGSPLTYASQLEGNLLIVHGTGDDNGHYQGTEYLINELIANNKQFSVMPYPGRSHAINEGTNTVRHFYSVLTHYFNEHLAAAGSDD</sequence>
<accession>A0ABP9VQP3</accession>
<dbReference type="Pfam" id="PF00930">
    <property type="entry name" value="DPPIV_N"/>
    <property type="match status" value="1"/>
</dbReference>
<dbReference type="GO" id="GO:0004177">
    <property type="term" value="F:aminopeptidase activity"/>
    <property type="evidence" value="ECO:0007669"/>
    <property type="project" value="UniProtKB-KW"/>
</dbReference>
<protein>
    <submittedName>
        <fullName evidence="5">Dipeptidyl aminopeptidase 4</fullName>
    </submittedName>
</protein>
<feature type="chain" id="PRO_5046062652" evidence="2">
    <location>
        <begin position="31"/>
        <end position="783"/>
    </location>
</feature>
<proteinExistence type="predicted"/>
<dbReference type="Proteomes" id="UP001416858">
    <property type="component" value="Unassembled WGS sequence"/>
</dbReference>
<dbReference type="InterPro" id="IPR050278">
    <property type="entry name" value="Serine_Prot_S9B/DPPIV"/>
</dbReference>
<comment type="caution">
    <text evidence="5">The sequence shown here is derived from an EMBL/GenBank/DDBJ whole genome shotgun (WGS) entry which is preliminary data.</text>
</comment>
<reference evidence="5 6" key="1">
    <citation type="submission" date="2024-02" db="EMBL/GenBank/DDBJ databases">
        <title>Rhodopirellula caenicola NBRC 110016.</title>
        <authorList>
            <person name="Ichikawa N."/>
            <person name="Katano-Makiyama Y."/>
            <person name="Hidaka K."/>
        </authorList>
    </citation>
    <scope>NUCLEOTIDE SEQUENCE [LARGE SCALE GENOMIC DNA]</scope>
    <source>
        <strain evidence="5 6">NBRC 110016</strain>
    </source>
</reference>
<keyword evidence="5" id="KW-0378">Hydrolase</keyword>
<evidence type="ECO:0000256" key="2">
    <source>
        <dbReference type="SAM" id="SignalP"/>
    </source>
</evidence>
<evidence type="ECO:0000259" key="3">
    <source>
        <dbReference type="Pfam" id="PF00326"/>
    </source>
</evidence>
<dbReference type="EMBL" id="BAABRO010000005">
    <property type="protein sequence ID" value="GAA5507484.1"/>
    <property type="molecule type" value="Genomic_DNA"/>
</dbReference>
<feature type="domain" description="Peptidase S9 prolyl oligopeptidase catalytic" evidence="3">
    <location>
        <begin position="579"/>
        <end position="777"/>
    </location>
</feature>
<evidence type="ECO:0000313" key="5">
    <source>
        <dbReference type="EMBL" id="GAA5507484.1"/>
    </source>
</evidence>
<organism evidence="5 6">
    <name type="scientific">Novipirellula caenicola</name>
    <dbReference type="NCBI Taxonomy" id="1536901"/>
    <lineage>
        <taxon>Bacteria</taxon>
        <taxon>Pseudomonadati</taxon>
        <taxon>Planctomycetota</taxon>
        <taxon>Planctomycetia</taxon>
        <taxon>Pirellulales</taxon>
        <taxon>Pirellulaceae</taxon>
        <taxon>Novipirellula</taxon>
    </lineage>
</organism>
<gene>
    <name evidence="5" type="primary">dap4</name>
    <name evidence="5" type="ORF">Rcae01_02940</name>
</gene>
<dbReference type="InterPro" id="IPR002469">
    <property type="entry name" value="Peptidase_S9B_N"/>
</dbReference>
<feature type="region of interest" description="Disordered" evidence="1">
    <location>
        <begin position="37"/>
        <end position="56"/>
    </location>
</feature>
<evidence type="ECO:0000313" key="6">
    <source>
        <dbReference type="Proteomes" id="UP001416858"/>
    </source>
</evidence>
<evidence type="ECO:0000259" key="4">
    <source>
        <dbReference type="Pfam" id="PF00930"/>
    </source>
</evidence>
<keyword evidence="5" id="KW-0645">Protease</keyword>
<evidence type="ECO:0000256" key="1">
    <source>
        <dbReference type="SAM" id="MobiDB-lite"/>
    </source>
</evidence>
<keyword evidence="2" id="KW-0732">Signal</keyword>
<dbReference type="Pfam" id="PF00326">
    <property type="entry name" value="Peptidase_S9"/>
    <property type="match status" value="1"/>
</dbReference>
<feature type="domain" description="Dipeptidylpeptidase IV N-terminal" evidence="4">
    <location>
        <begin position="140"/>
        <end position="488"/>
    </location>
</feature>
<dbReference type="InterPro" id="IPR001375">
    <property type="entry name" value="Peptidase_S9_cat"/>
</dbReference>
<dbReference type="SUPFAM" id="SSF53474">
    <property type="entry name" value="alpha/beta-Hydrolases"/>
    <property type="match status" value="1"/>
</dbReference>
<feature type="signal peptide" evidence="2">
    <location>
        <begin position="1"/>
        <end position="30"/>
    </location>
</feature>
<keyword evidence="5" id="KW-0031">Aminopeptidase</keyword>
<dbReference type="PANTHER" id="PTHR11731:SF193">
    <property type="entry name" value="DIPEPTIDYL PEPTIDASE 9"/>
    <property type="match status" value="1"/>
</dbReference>
<dbReference type="PANTHER" id="PTHR11731">
    <property type="entry name" value="PROTEASE FAMILY S9B,C DIPEPTIDYL-PEPTIDASE IV-RELATED"/>
    <property type="match status" value="1"/>
</dbReference>
<name>A0ABP9VQP3_9BACT</name>
<dbReference type="Gene3D" id="3.40.50.1820">
    <property type="entry name" value="alpha/beta hydrolase"/>
    <property type="match status" value="1"/>
</dbReference>
<dbReference type="SUPFAM" id="SSF82171">
    <property type="entry name" value="DPP6 N-terminal domain-like"/>
    <property type="match status" value="1"/>
</dbReference>
<feature type="compositionally biased region" description="Low complexity" evidence="1">
    <location>
        <begin position="37"/>
        <end position="46"/>
    </location>
</feature>